<protein>
    <submittedName>
        <fullName evidence="2">Uncharacterized protein</fullName>
    </submittedName>
</protein>
<dbReference type="EMBL" id="PQXJ01000970">
    <property type="protein sequence ID" value="TGO44047.1"/>
    <property type="molecule type" value="Genomic_DNA"/>
</dbReference>
<sequence>MIRAESSKMHHNTKQGLIFLAFLIACGGGIAAFILFRNSHNKHPHSGKREMAGMNLHDSYARSLPTNTLTTRHVVLEKSEFPQVHPSHTHYSTSAQYRNRHRSFTPESNLGDSGSQFVTIPTSTATSASVHPLPTSTSSSASSIDIYSSFTVETPRTLSAAAGFQNSAASSSDPISDIGLVSRTPSSPQSLATTGIRHSHLRNFRG</sequence>
<proteinExistence type="predicted"/>
<dbReference type="AlphaFoldDB" id="A0A4Z1HG95"/>
<accession>A0A4Z1HG95</accession>
<keyword evidence="3" id="KW-1185">Reference proteome</keyword>
<evidence type="ECO:0000313" key="2">
    <source>
        <dbReference type="EMBL" id="TGO44047.1"/>
    </source>
</evidence>
<evidence type="ECO:0000256" key="1">
    <source>
        <dbReference type="SAM" id="Phobius"/>
    </source>
</evidence>
<keyword evidence="1" id="KW-1133">Transmembrane helix</keyword>
<reference evidence="2 3" key="1">
    <citation type="submission" date="2017-12" db="EMBL/GenBank/DDBJ databases">
        <title>Comparative genomics of Botrytis spp.</title>
        <authorList>
            <person name="Valero-Jimenez C.A."/>
            <person name="Tapia P."/>
            <person name="Veloso J."/>
            <person name="Silva-Moreno E."/>
            <person name="Staats M."/>
            <person name="Valdes J.H."/>
            <person name="Van Kan J.A.L."/>
        </authorList>
    </citation>
    <scope>NUCLEOTIDE SEQUENCE [LARGE SCALE GENOMIC DNA]</scope>
    <source>
        <strain evidence="2 3">MUCL2120</strain>
    </source>
</reference>
<comment type="caution">
    <text evidence="2">The sequence shown here is derived from an EMBL/GenBank/DDBJ whole genome shotgun (WGS) entry which is preliminary data.</text>
</comment>
<dbReference type="PROSITE" id="PS51257">
    <property type="entry name" value="PROKAR_LIPOPROTEIN"/>
    <property type="match status" value="1"/>
</dbReference>
<keyword evidence="1" id="KW-0812">Transmembrane</keyword>
<evidence type="ECO:0000313" key="3">
    <source>
        <dbReference type="Proteomes" id="UP000297452"/>
    </source>
</evidence>
<gene>
    <name evidence="2" type="ORF">BOTNAR_0975g00020</name>
</gene>
<feature type="transmembrane region" description="Helical" evidence="1">
    <location>
        <begin position="16"/>
        <end position="36"/>
    </location>
</feature>
<name>A0A4Z1HG95_9HELO</name>
<dbReference type="OrthoDB" id="3548140at2759"/>
<organism evidence="2 3">
    <name type="scientific">Botryotinia narcissicola</name>
    <dbReference type="NCBI Taxonomy" id="278944"/>
    <lineage>
        <taxon>Eukaryota</taxon>
        <taxon>Fungi</taxon>
        <taxon>Dikarya</taxon>
        <taxon>Ascomycota</taxon>
        <taxon>Pezizomycotina</taxon>
        <taxon>Leotiomycetes</taxon>
        <taxon>Helotiales</taxon>
        <taxon>Sclerotiniaceae</taxon>
        <taxon>Botryotinia</taxon>
    </lineage>
</organism>
<dbReference type="Proteomes" id="UP000297452">
    <property type="component" value="Unassembled WGS sequence"/>
</dbReference>
<keyword evidence="1" id="KW-0472">Membrane</keyword>